<reference evidence="1" key="1">
    <citation type="submission" date="2021-03" db="EMBL/GenBank/DDBJ databases">
        <authorList>
            <consortium name="DOE Joint Genome Institute"/>
            <person name="Ahrendt S."/>
            <person name="Looney B.P."/>
            <person name="Miyauchi S."/>
            <person name="Morin E."/>
            <person name="Drula E."/>
            <person name="Courty P.E."/>
            <person name="Chicoki N."/>
            <person name="Fauchery L."/>
            <person name="Kohler A."/>
            <person name="Kuo A."/>
            <person name="Labutti K."/>
            <person name="Pangilinan J."/>
            <person name="Lipzen A."/>
            <person name="Riley R."/>
            <person name="Andreopoulos W."/>
            <person name="He G."/>
            <person name="Johnson J."/>
            <person name="Barry K.W."/>
            <person name="Grigoriev I.V."/>
            <person name="Nagy L."/>
            <person name="Hibbett D."/>
            <person name="Henrissat B."/>
            <person name="Matheny P.B."/>
            <person name="Labbe J."/>
            <person name="Martin F."/>
        </authorList>
    </citation>
    <scope>NUCLEOTIDE SEQUENCE</scope>
    <source>
        <strain evidence="1">HHB10654</strain>
    </source>
</reference>
<accession>A0ACB8SL53</accession>
<evidence type="ECO:0000313" key="1">
    <source>
        <dbReference type="EMBL" id="KAI0057119.1"/>
    </source>
</evidence>
<organism evidence="1 2">
    <name type="scientific">Artomyces pyxidatus</name>
    <dbReference type="NCBI Taxonomy" id="48021"/>
    <lineage>
        <taxon>Eukaryota</taxon>
        <taxon>Fungi</taxon>
        <taxon>Dikarya</taxon>
        <taxon>Basidiomycota</taxon>
        <taxon>Agaricomycotina</taxon>
        <taxon>Agaricomycetes</taxon>
        <taxon>Russulales</taxon>
        <taxon>Auriscalpiaceae</taxon>
        <taxon>Artomyces</taxon>
    </lineage>
</organism>
<dbReference type="Proteomes" id="UP000814140">
    <property type="component" value="Unassembled WGS sequence"/>
</dbReference>
<evidence type="ECO:0000313" key="2">
    <source>
        <dbReference type="Proteomes" id="UP000814140"/>
    </source>
</evidence>
<gene>
    <name evidence="1" type="ORF">BV25DRAFT_1460169</name>
</gene>
<proteinExistence type="predicted"/>
<dbReference type="EMBL" id="MU277252">
    <property type="protein sequence ID" value="KAI0057119.1"/>
    <property type="molecule type" value="Genomic_DNA"/>
</dbReference>
<comment type="caution">
    <text evidence="1">The sequence shown here is derived from an EMBL/GenBank/DDBJ whole genome shotgun (WGS) entry which is preliminary data.</text>
</comment>
<protein>
    <submittedName>
        <fullName evidence="1">WD40 repeat-like protein</fullName>
    </submittedName>
</protein>
<keyword evidence="2" id="KW-1185">Reference proteome</keyword>
<name>A0ACB8SL53_9AGAM</name>
<sequence length="775" mass="84580">MLGSVQGLPPNKQQPQLQQQAQLQQQGASDVPPPPLNGQDFTLSNVLHFLQSEWRKYERDRNEWEIERAEMRARIALLEGERRSFENIKVDLMRRIKMLEYALRMERSKQLAQPVTQSIPPAKLASIQAQSAASQKDETSSHKEDSSGSSPRSEDSPLPPDNRIPNGSIATRATTWAGPSNSSTASWSGTTGPSGSTSLGKPPLGRDPKSRARSREYLKQCLQEIAYLTSPQAMNPLPSRQLVTNPALPVSLPNVPSFDQMGFRPRKLMPEVGKDFPLMNGMNSMPGQSSASASSGPQIAIVERGNTLGPGMMQAQQHPPGSLGQYQQMQQQNGQNSGQQLQSQDGEKDKEGLTESQQLTAIFRPDADGEWKEKLRLSHEAEQARMGRSDGSMSNGAWDRRPREDDEEGKEEEGEVEDDESSVLGEGDGTKVWKAKRTLRNHLDAVRAIAFHPTELCLATGGDDCTVKIWRMDVTGLASSAARPVTEVEPQLTLRGHSAAITRLIIAPSKQLIYSASLDSTVRVWALPAATHTTYAPFDSSRLRGELIGHTDAVWDLALVRDESTLISGGAEGSVKVWDVSGQSGGSLRLSWTYNGMEYDGEEREDLPGVTAIEAIKVDLKKVAVAYQNASIKIFDIEHGKELSRLSSEPSSDGTLAQVNSIVSHPTMPLLITAHEDKYIRVFDINTGQCTYSMPAHLDGVTSLSMDAAGFSLVSGGHDCSIRFWDILGSKACIQEIASHRKKANEGVLDVQFHSSMPFMASAGADGIVKLYASS</sequence>
<reference evidence="1" key="2">
    <citation type="journal article" date="2022" name="New Phytol.">
        <title>Evolutionary transition to the ectomycorrhizal habit in the genomes of a hyperdiverse lineage of mushroom-forming fungi.</title>
        <authorList>
            <person name="Looney B."/>
            <person name="Miyauchi S."/>
            <person name="Morin E."/>
            <person name="Drula E."/>
            <person name="Courty P.E."/>
            <person name="Kohler A."/>
            <person name="Kuo A."/>
            <person name="LaButti K."/>
            <person name="Pangilinan J."/>
            <person name="Lipzen A."/>
            <person name="Riley R."/>
            <person name="Andreopoulos W."/>
            <person name="He G."/>
            <person name="Johnson J."/>
            <person name="Nolan M."/>
            <person name="Tritt A."/>
            <person name="Barry K.W."/>
            <person name="Grigoriev I.V."/>
            <person name="Nagy L.G."/>
            <person name="Hibbett D."/>
            <person name="Henrissat B."/>
            <person name="Matheny P.B."/>
            <person name="Labbe J."/>
            <person name="Martin F.M."/>
        </authorList>
    </citation>
    <scope>NUCLEOTIDE SEQUENCE</scope>
    <source>
        <strain evidence="1">HHB10654</strain>
    </source>
</reference>